<sequence>MRYLMMIAGLESALPSDEEVVADPAHGDWLREMRRRGVLVTAARLRGSEDATSVQVRDDAVLIADGPFAESKEQIAGFALLDCRDLDEAIEVAAAHPVARVGVIEVRPLWE</sequence>
<evidence type="ECO:0000256" key="1">
    <source>
        <dbReference type="ARBA" id="ARBA00007689"/>
    </source>
</evidence>
<dbReference type="SUPFAM" id="SSF54909">
    <property type="entry name" value="Dimeric alpha+beta barrel"/>
    <property type="match status" value="1"/>
</dbReference>
<dbReference type="AlphaFoldDB" id="A0A7W0CKA7"/>
<dbReference type="Pfam" id="PF03795">
    <property type="entry name" value="YCII"/>
    <property type="match status" value="1"/>
</dbReference>
<name>A0A7W0CKA7_9ACTN</name>
<protein>
    <recommendedName>
        <fullName evidence="2">YCII-related domain-containing protein</fullName>
    </recommendedName>
</protein>
<reference evidence="3 4" key="1">
    <citation type="submission" date="2020-07" db="EMBL/GenBank/DDBJ databases">
        <title>Genomic Encyclopedia of Type Strains, Phase IV (KMG-IV): sequencing the most valuable type-strain genomes for metagenomic binning, comparative biology and taxonomic classification.</title>
        <authorList>
            <person name="Goeker M."/>
        </authorList>
    </citation>
    <scope>NUCLEOTIDE SEQUENCE [LARGE SCALE GENOMIC DNA]</scope>
    <source>
        <strain evidence="3 4">DSM 45533</strain>
    </source>
</reference>
<gene>
    <name evidence="3" type="ORF">HNR30_003988</name>
</gene>
<proteinExistence type="inferred from homology"/>
<evidence type="ECO:0000313" key="4">
    <source>
        <dbReference type="Proteomes" id="UP000530928"/>
    </source>
</evidence>
<comment type="caution">
    <text evidence="3">The sequence shown here is derived from an EMBL/GenBank/DDBJ whole genome shotgun (WGS) entry which is preliminary data.</text>
</comment>
<dbReference type="InterPro" id="IPR011008">
    <property type="entry name" value="Dimeric_a/b-barrel"/>
</dbReference>
<dbReference type="PANTHER" id="PTHR35174">
    <property type="entry name" value="BLL7171 PROTEIN-RELATED"/>
    <property type="match status" value="1"/>
</dbReference>
<evidence type="ECO:0000259" key="2">
    <source>
        <dbReference type="Pfam" id="PF03795"/>
    </source>
</evidence>
<dbReference type="PANTHER" id="PTHR35174:SF3">
    <property type="entry name" value="BLL7171 PROTEIN"/>
    <property type="match status" value="1"/>
</dbReference>
<keyword evidence="4" id="KW-1185">Reference proteome</keyword>
<dbReference type="InterPro" id="IPR005545">
    <property type="entry name" value="YCII"/>
</dbReference>
<dbReference type="EMBL" id="JACDUR010000004">
    <property type="protein sequence ID" value="MBA2892634.1"/>
    <property type="molecule type" value="Genomic_DNA"/>
</dbReference>
<dbReference type="Proteomes" id="UP000530928">
    <property type="component" value="Unassembled WGS sequence"/>
</dbReference>
<organism evidence="3 4">
    <name type="scientific">Nonomuraea soli</name>
    <dbReference type="NCBI Taxonomy" id="1032476"/>
    <lineage>
        <taxon>Bacteria</taxon>
        <taxon>Bacillati</taxon>
        <taxon>Actinomycetota</taxon>
        <taxon>Actinomycetes</taxon>
        <taxon>Streptosporangiales</taxon>
        <taxon>Streptosporangiaceae</taxon>
        <taxon>Nonomuraea</taxon>
    </lineage>
</organism>
<accession>A0A7W0CKA7</accession>
<evidence type="ECO:0000313" key="3">
    <source>
        <dbReference type="EMBL" id="MBA2892634.1"/>
    </source>
</evidence>
<feature type="domain" description="YCII-related" evidence="2">
    <location>
        <begin position="1"/>
        <end position="111"/>
    </location>
</feature>
<dbReference type="Gene3D" id="3.30.70.1060">
    <property type="entry name" value="Dimeric alpha+beta barrel"/>
    <property type="match status" value="1"/>
</dbReference>
<dbReference type="RefSeq" id="WP_181611381.1">
    <property type="nucleotide sequence ID" value="NZ_BAABAM010000003.1"/>
</dbReference>
<comment type="similarity">
    <text evidence="1">Belongs to the YciI family.</text>
</comment>